<feature type="domain" description="Zn(2)-C6 fungal-type" evidence="6">
    <location>
        <begin position="71"/>
        <end position="100"/>
    </location>
</feature>
<dbReference type="InterPro" id="IPR001138">
    <property type="entry name" value="Zn2Cys6_DnaBD"/>
</dbReference>
<keyword evidence="4" id="KW-0539">Nucleus</keyword>
<gene>
    <name evidence="7" type="ORF">K431DRAFT_293263</name>
</gene>
<evidence type="ECO:0000313" key="8">
    <source>
        <dbReference type="Proteomes" id="UP000799441"/>
    </source>
</evidence>
<dbReference type="PROSITE" id="PS50048">
    <property type="entry name" value="ZN2_CY6_FUNGAL_2"/>
    <property type="match status" value="1"/>
</dbReference>
<dbReference type="OrthoDB" id="3971593at2759"/>
<evidence type="ECO:0000256" key="1">
    <source>
        <dbReference type="ARBA" id="ARBA00022723"/>
    </source>
</evidence>
<dbReference type="SUPFAM" id="SSF57701">
    <property type="entry name" value="Zn2/Cys6 DNA-binding domain"/>
    <property type="match status" value="1"/>
</dbReference>
<evidence type="ECO:0000256" key="2">
    <source>
        <dbReference type="ARBA" id="ARBA00023015"/>
    </source>
</evidence>
<dbReference type="SMART" id="SM00906">
    <property type="entry name" value="Fungal_trans"/>
    <property type="match status" value="1"/>
</dbReference>
<dbReference type="PROSITE" id="PS00463">
    <property type="entry name" value="ZN2_CY6_FUNGAL_1"/>
    <property type="match status" value="1"/>
</dbReference>
<dbReference type="EMBL" id="MU003781">
    <property type="protein sequence ID" value="KAF2722625.1"/>
    <property type="molecule type" value="Genomic_DNA"/>
</dbReference>
<dbReference type="Pfam" id="PF04082">
    <property type="entry name" value="Fungal_trans"/>
    <property type="match status" value="1"/>
</dbReference>
<feature type="compositionally biased region" description="Polar residues" evidence="5">
    <location>
        <begin position="16"/>
        <end position="35"/>
    </location>
</feature>
<dbReference type="Pfam" id="PF00172">
    <property type="entry name" value="Zn_clus"/>
    <property type="match status" value="1"/>
</dbReference>
<organism evidence="7 8">
    <name type="scientific">Polychaeton citri CBS 116435</name>
    <dbReference type="NCBI Taxonomy" id="1314669"/>
    <lineage>
        <taxon>Eukaryota</taxon>
        <taxon>Fungi</taxon>
        <taxon>Dikarya</taxon>
        <taxon>Ascomycota</taxon>
        <taxon>Pezizomycotina</taxon>
        <taxon>Dothideomycetes</taxon>
        <taxon>Dothideomycetidae</taxon>
        <taxon>Capnodiales</taxon>
        <taxon>Capnodiaceae</taxon>
        <taxon>Polychaeton</taxon>
    </lineage>
</organism>
<dbReference type="GO" id="GO:0000981">
    <property type="term" value="F:DNA-binding transcription factor activity, RNA polymerase II-specific"/>
    <property type="evidence" value="ECO:0007669"/>
    <property type="project" value="InterPro"/>
</dbReference>
<evidence type="ECO:0000259" key="6">
    <source>
        <dbReference type="PROSITE" id="PS50048"/>
    </source>
</evidence>
<sequence>MEGGLTQSIAEMASSLAHNNATHTPPQIQPDLQQRSQDEDQADSANGAAKRKSEEGQPQQRAKRNRYISIACNECKRRKIKCNGQTPCQRCGNLNLECVYAPNCCSGFKDSLEFKQMSDQIAGLQDQVALLWDTVNALRVQFSNGHLHGQHNAATPIDPSLQSHGSSHRESMPYTPGGAPIAAMSPSIPRPRSQAHHQPRFHGPTSSQFNFSVAKNSLQTMGITSQQDEQEDGGSGNAGSGSRDGSPNLFDQQLRLEPNDKQLMATLHTDKDPIWSISHEDAVRLCKLYEDEMGLMYPVLNIDKVIGYTEKLYRFMEAAHRTGLMQQGLPGADAIDDEDTNILKLVVATALTVEASGRSELGERLFDYVQPAIDRMLLGSVGVKGIRILTMAAMYEFHRDNEGTSWRIIGLTARLCIELGLHRLETYEAMEDQSEREETLLLFWAIYVLDRRWSFGTGMPFSLQDGDIDARIPRPDEQSSYLSAMIQFSNISSKVWHSVAAGSALQDINPETMGYLDYQIMSWHRNVPLELRFEHPGQTQPNNPPIPPPQSRAEHRLRAILYLRANTMRVQIYRPVLHSATMIMKHREQAQVVVDVAKDSIRVLTHINQTTDLYRSQQVLFNAFLTGALAVLFLAVSHAPAIFADNVREEFHMALDLVRGLSKGSWVSKRLWKTIRVLKEFGPKLGITSDMGDSDTTRSRPHRQGQYRLPPASPAGVKGGVGSEDPSRSAAVAMAGLAGHNVDEMALFSGNSASSRRHNATGGGGGTNGATWSSTSLSSNSPDGIANDLNTLFEAAGAYQQQLQHQQQQSSQQRQHHSNDSVASTPAGGYPHVQASDGNAAGSATMPDNVAAIFGGEDGLSNILKELF</sequence>
<feature type="compositionally biased region" description="Low complexity" evidence="5">
    <location>
        <begin position="800"/>
        <end position="813"/>
    </location>
</feature>
<evidence type="ECO:0000256" key="4">
    <source>
        <dbReference type="ARBA" id="ARBA00023242"/>
    </source>
</evidence>
<dbReference type="InterPro" id="IPR051127">
    <property type="entry name" value="Fungal_SecMet_Regulators"/>
</dbReference>
<evidence type="ECO:0000256" key="3">
    <source>
        <dbReference type="ARBA" id="ARBA00023163"/>
    </source>
</evidence>
<dbReference type="GO" id="GO:0000978">
    <property type="term" value="F:RNA polymerase II cis-regulatory region sequence-specific DNA binding"/>
    <property type="evidence" value="ECO:0007669"/>
    <property type="project" value="TreeGrafter"/>
</dbReference>
<proteinExistence type="predicted"/>
<dbReference type="PANTHER" id="PTHR47424">
    <property type="entry name" value="REGULATORY PROTEIN GAL4"/>
    <property type="match status" value="1"/>
</dbReference>
<dbReference type="AlphaFoldDB" id="A0A9P4US22"/>
<feature type="region of interest" description="Disordered" evidence="5">
    <location>
        <begin position="224"/>
        <end position="251"/>
    </location>
</feature>
<reference evidence="7" key="1">
    <citation type="journal article" date="2020" name="Stud. Mycol.">
        <title>101 Dothideomycetes genomes: a test case for predicting lifestyles and emergence of pathogens.</title>
        <authorList>
            <person name="Haridas S."/>
            <person name="Albert R."/>
            <person name="Binder M."/>
            <person name="Bloem J."/>
            <person name="Labutti K."/>
            <person name="Salamov A."/>
            <person name="Andreopoulos B."/>
            <person name="Baker S."/>
            <person name="Barry K."/>
            <person name="Bills G."/>
            <person name="Bluhm B."/>
            <person name="Cannon C."/>
            <person name="Castanera R."/>
            <person name="Culley D."/>
            <person name="Daum C."/>
            <person name="Ezra D."/>
            <person name="Gonzalez J."/>
            <person name="Henrissat B."/>
            <person name="Kuo A."/>
            <person name="Liang C."/>
            <person name="Lipzen A."/>
            <person name="Lutzoni F."/>
            <person name="Magnuson J."/>
            <person name="Mondo S."/>
            <person name="Nolan M."/>
            <person name="Ohm R."/>
            <person name="Pangilinan J."/>
            <person name="Park H.-J."/>
            <person name="Ramirez L."/>
            <person name="Alfaro M."/>
            <person name="Sun H."/>
            <person name="Tritt A."/>
            <person name="Yoshinaga Y."/>
            <person name="Zwiers L.-H."/>
            <person name="Turgeon B."/>
            <person name="Goodwin S."/>
            <person name="Spatafora J."/>
            <person name="Crous P."/>
            <person name="Grigoriev I."/>
        </authorList>
    </citation>
    <scope>NUCLEOTIDE SEQUENCE</scope>
    <source>
        <strain evidence="7">CBS 116435</strain>
    </source>
</reference>
<feature type="compositionally biased region" description="Low complexity" evidence="5">
    <location>
        <begin position="769"/>
        <end position="781"/>
    </location>
</feature>
<keyword evidence="3" id="KW-0804">Transcription</keyword>
<feature type="region of interest" description="Disordered" evidence="5">
    <location>
        <begin position="799"/>
        <end position="842"/>
    </location>
</feature>
<feature type="region of interest" description="Disordered" evidence="5">
    <location>
        <begin position="151"/>
        <end position="208"/>
    </location>
</feature>
<feature type="region of interest" description="Disordered" evidence="5">
    <location>
        <begin position="688"/>
        <end position="728"/>
    </location>
</feature>
<name>A0A9P4US22_9PEZI</name>
<dbReference type="GO" id="GO:0005634">
    <property type="term" value="C:nucleus"/>
    <property type="evidence" value="ECO:0007669"/>
    <property type="project" value="TreeGrafter"/>
</dbReference>
<keyword evidence="1" id="KW-0479">Metal-binding</keyword>
<dbReference type="CDD" id="cd12148">
    <property type="entry name" value="fungal_TF_MHR"/>
    <property type="match status" value="1"/>
</dbReference>
<feature type="region of interest" description="Disordered" evidence="5">
    <location>
        <begin position="1"/>
        <end position="63"/>
    </location>
</feature>
<dbReference type="GO" id="GO:0008270">
    <property type="term" value="F:zinc ion binding"/>
    <property type="evidence" value="ECO:0007669"/>
    <property type="project" value="InterPro"/>
</dbReference>
<dbReference type="SMART" id="SM00066">
    <property type="entry name" value="GAL4"/>
    <property type="match status" value="1"/>
</dbReference>
<dbReference type="PANTHER" id="PTHR47424:SF5">
    <property type="entry name" value="ZN(II)2CYS6 TRANSCRIPTION FACTOR (EUROFUNG)"/>
    <property type="match status" value="1"/>
</dbReference>
<accession>A0A9P4US22</accession>
<evidence type="ECO:0000313" key="7">
    <source>
        <dbReference type="EMBL" id="KAF2722625.1"/>
    </source>
</evidence>
<keyword evidence="2" id="KW-0805">Transcription regulation</keyword>
<dbReference type="InterPro" id="IPR036864">
    <property type="entry name" value="Zn2-C6_fun-type_DNA-bd_sf"/>
</dbReference>
<protein>
    <recommendedName>
        <fullName evidence="6">Zn(2)-C6 fungal-type domain-containing protein</fullName>
    </recommendedName>
</protein>
<dbReference type="CDD" id="cd00067">
    <property type="entry name" value="GAL4"/>
    <property type="match status" value="1"/>
</dbReference>
<dbReference type="GO" id="GO:0006351">
    <property type="term" value="P:DNA-templated transcription"/>
    <property type="evidence" value="ECO:0007669"/>
    <property type="project" value="InterPro"/>
</dbReference>
<evidence type="ECO:0000256" key="5">
    <source>
        <dbReference type="SAM" id="MobiDB-lite"/>
    </source>
</evidence>
<dbReference type="GO" id="GO:0000435">
    <property type="term" value="P:positive regulation of transcription from RNA polymerase II promoter by galactose"/>
    <property type="evidence" value="ECO:0007669"/>
    <property type="project" value="TreeGrafter"/>
</dbReference>
<dbReference type="Proteomes" id="UP000799441">
    <property type="component" value="Unassembled WGS sequence"/>
</dbReference>
<keyword evidence="8" id="KW-1185">Reference proteome</keyword>
<dbReference type="InterPro" id="IPR007219">
    <property type="entry name" value="XnlR_reg_dom"/>
</dbReference>
<comment type="caution">
    <text evidence="7">The sequence shown here is derived from an EMBL/GenBank/DDBJ whole genome shotgun (WGS) entry which is preliminary data.</text>
</comment>
<dbReference type="Gene3D" id="4.10.240.10">
    <property type="entry name" value="Zn(2)-C6 fungal-type DNA-binding domain"/>
    <property type="match status" value="1"/>
</dbReference>
<feature type="region of interest" description="Disordered" evidence="5">
    <location>
        <begin position="752"/>
        <end position="785"/>
    </location>
</feature>